<keyword evidence="4" id="KW-1185">Reference proteome</keyword>
<organism evidence="3 4">
    <name type="scientific">Gemmatimonas groenlandica</name>
    <dbReference type="NCBI Taxonomy" id="2732249"/>
    <lineage>
        <taxon>Bacteria</taxon>
        <taxon>Pseudomonadati</taxon>
        <taxon>Gemmatimonadota</taxon>
        <taxon>Gemmatimonadia</taxon>
        <taxon>Gemmatimonadales</taxon>
        <taxon>Gemmatimonadaceae</taxon>
        <taxon>Gemmatimonas</taxon>
    </lineage>
</organism>
<keyword evidence="3" id="KW-0378">Hydrolase</keyword>
<evidence type="ECO:0000259" key="2">
    <source>
        <dbReference type="Pfam" id="PF01557"/>
    </source>
</evidence>
<dbReference type="AlphaFoldDB" id="A0A6M4IN19"/>
<sequence length="204" mass="21569">MHTPSKIVCVGRNYVAHAQEMGNDVPKEPMFFLKPPSSIIREGDAIVLHPISTHIEFEGEIALVIGKRLTKATEEEAIAGIAGIVALNDVTARDLQRSDSQWSRAKGMDTFCPIGPEGAAPADLSGITLVTRVNGVECQRATAADMVFPIPMLLSFISQFMTLEPGDIVATGTPAGTKALHPGDVVEVELLGLSIVSNPVVAGT</sequence>
<evidence type="ECO:0000313" key="3">
    <source>
        <dbReference type="EMBL" id="QJR35465.1"/>
    </source>
</evidence>
<dbReference type="PANTHER" id="PTHR11820:SF7">
    <property type="entry name" value="ACYLPYRUVASE FAHD1, MITOCHONDRIAL"/>
    <property type="match status" value="1"/>
</dbReference>
<name>A0A6M4IN19_9BACT</name>
<dbReference type="InterPro" id="IPR011234">
    <property type="entry name" value="Fumarylacetoacetase-like_C"/>
</dbReference>
<dbReference type="SUPFAM" id="SSF56529">
    <property type="entry name" value="FAH"/>
    <property type="match status" value="1"/>
</dbReference>
<dbReference type="RefSeq" id="WP_171224895.1">
    <property type="nucleotide sequence ID" value="NZ_CP053085.1"/>
</dbReference>
<reference evidence="3 4" key="1">
    <citation type="submission" date="2020-05" db="EMBL/GenBank/DDBJ databases">
        <title>Complete genome sequence of Gemmatimonas greenlandica TET16.</title>
        <authorList>
            <person name="Zeng Y."/>
        </authorList>
    </citation>
    <scope>NUCLEOTIDE SEQUENCE [LARGE SCALE GENOMIC DNA]</scope>
    <source>
        <strain evidence="3 4">TET16</strain>
    </source>
</reference>
<dbReference type="Pfam" id="PF01557">
    <property type="entry name" value="FAA_hydrolase"/>
    <property type="match status" value="1"/>
</dbReference>
<evidence type="ECO:0000256" key="1">
    <source>
        <dbReference type="ARBA" id="ARBA00022723"/>
    </source>
</evidence>
<accession>A0A6M4IN19</accession>
<gene>
    <name evidence="3" type="ORF">HKW67_08070</name>
</gene>
<dbReference type="Gene3D" id="3.90.850.10">
    <property type="entry name" value="Fumarylacetoacetase-like, C-terminal domain"/>
    <property type="match status" value="1"/>
</dbReference>
<dbReference type="GO" id="GO:0018773">
    <property type="term" value="F:acetylpyruvate hydrolase activity"/>
    <property type="evidence" value="ECO:0007669"/>
    <property type="project" value="TreeGrafter"/>
</dbReference>
<dbReference type="GO" id="GO:0046872">
    <property type="term" value="F:metal ion binding"/>
    <property type="evidence" value="ECO:0007669"/>
    <property type="project" value="UniProtKB-KW"/>
</dbReference>
<evidence type="ECO:0000313" key="4">
    <source>
        <dbReference type="Proteomes" id="UP000500938"/>
    </source>
</evidence>
<dbReference type="KEGG" id="ggr:HKW67_08070"/>
<proteinExistence type="predicted"/>
<dbReference type="InterPro" id="IPR036663">
    <property type="entry name" value="Fumarylacetoacetase_C_sf"/>
</dbReference>
<dbReference type="PANTHER" id="PTHR11820">
    <property type="entry name" value="ACYLPYRUVASE"/>
    <property type="match status" value="1"/>
</dbReference>
<feature type="domain" description="Fumarylacetoacetase-like C-terminal" evidence="2">
    <location>
        <begin position="6"/>
        <end position="201"/>
    </location>
</feature>
<protein>
    <submittedName>
        <fullName evidence="3">Fumarylacetoacetate hydrolase family protein</fullName>
    </submittedName>
</protein>
<dbReference type="EMBL" id="CP053085">
    <property type="protein sequence ID" value="QJR35465.1"/>
    <property type="molecule type" value="Genomic_DNA"/>
</dbReference>
<keyword evidence="1" id="KW-0479">Metal-binding</keyword>
<dbReference type="Proteomes" id="UP000500938">
    <property type="component" value="Chromosome"/>
</dbReference>